<name>A0A9P4GUH2_9PLEO</name>
<reference evidence="2" key="1">
    <citation type="submission" date="2020-01" db="EMBL/GenBank/DDBJ databases">
        <authorList>
            <consortium name="DOE Joint Genome Institute"/>
            <person name="Haridas S."/>
            <person name="Albert R."/>
            <person name="Binder M."/>
            <person name="Bloem J."/>
            <person name="Labutti K."/>
            <person name="Salamov A."/>
            <person name="Andreopoulos B."/>
            <person name="Baker S.E."/>
            <person name="Barry K."/>
            <person name="Bills G."/>
            <person name="Bluhm B.H."/>
            <person name="Cannon C."/>
            <person name="Castanera R."/>
            <person name="Culley D.E."/>
            <person name="Daum C."/>
            <person name="Ezra D."/>
            <person name="Gonzalez J.B."/>
            <person name="Henrissat B."/>
            <person name="Kuo A."/>
            <person name="Liang C."/>
            <person name="Lipzen A."/>
            <person name="Lutzoni F."/>
            <person name="Magnuson J."/>
            <person name="Mondo S."/>
            <person name="Nolan M."/>
            <person name="Ohm R."/>
            <person name="Pangilinan J."/>
            <person name="Park H.-J."/>
            <person name="Ramirez L."/>
            <person name="Alfaro M."/>
            <person name="Sun H."/>
            <person name="Tritt A."/>
            <person name="Yoshinaga Y."/>
            <person name="Zwiers L.-H."/>
            <person name="Turgeon B.G."/>
            <person name="Goodwin S.B."/>
            <person name="Spatafora J.W."/>
            <person name="Crous P.W."/>
            <person name="Grigoriev I.V."/>
        </authorList>
    </citation>
    <scope>NUCLEOTIDE SEQUENCE</scope>
    <source>
        <strain evidence="2">CBS 394.84</strain>
    </source>
</reference>
<keyword evidence="1" id="KW-0812">Transmembrane</keyword>
<accession>A0A9P4GUH2</accession>
<dbReference type="Proteomes" id="UP000800039">
    <property type="component" value="Unassembled WGS sequence"/>
</dbReference>
<dbReference type="GeneID" id="63851227"/>
<dbReference type="EMBL" id="ML976614">
    <property type="protein sequence ID" value="KAF1851547.1"/>
    <property type="molecule type" value="Genomic_DNA"/>
</dbReference>
<protein>
    <submittedName>
        <fullName evidence="2">Uncharacterized protein</fullName>
    </submittedName>
</protein>
<organism evidence="2 3">
    <name type="scientific">Cucurbitaria berberidis CBS 394.84</name>
    <dbReference type="NCBI Taxonomy" id="1168544"/>
    <lineage>
        <taxon>Eukaryota</taxon>
        <taxon>Fungi</taxon>
        <taxon>Dikarya</taxon>
        <taxon>Ascomycota</taxon>
        <taxon>Pezizomycotina</taxon>
        <taxon>Dothideomycetes</taxon>
        <taxon>Pleosporomycetidae</taxon>
        <taxon>Pleosporales</taxon>
        <taxon>Pleosporineae</taxon>
        <taxon>Cucurbitariaceae</taxon>
        <taxon>Cucurbitaria</taxon>
    </lineage>
</organism>
<keyword evidence="1" id="KW-1133">Transmembrane helix</keyword>
<comment type="caution">
    <text evidence="2">The sequence shown here is derived from an EMBL/GenBank/DDBJ whole genome shotgun (WGS) entry which is preliminary data.</text>
</comment>
<sequence length="96" mass="10792">MSLHAGISVWPRTSGQAYLHHIHSYTPSLSLFIGFIPFDLLYVHLCFLDCLHSDGAVSVEWRRISTPSFAFLIFLLALAVAFLCIGRKIPRLTDAM</sequence>
<proteinExistence type="predicted"/>
<dbReference type="RefSeq" id="XP_040794110.1">
    <property type="nucleotide sequence ID" value="XM_040933976.1"/>
</dbReference>
<feature type="transmembrane region" description="Helical" evidence="1">
    <location>
        <begin position="69"/>
        <end position="89"/>
    </location>
</feature>
<feature type="transmembrane region" description="Helical" evidence="1">
    <location>
        <begin position="29"/>
        <end position="48"/>
    </location>
</feature>
<evidence type="ECO:0000313" key="3">
    <source>
        <dbReference type="Proteomes" id="UP000800039"/>
    </source>
</evidence>
<gene>
    <name evidence="2" type="ORF">K460DRAFT_36952</name>
</gene>
<evidence type="ECO:0000313" key="2">
    <source>
        <dbReference type="EMBL" id="KAF1851547.1"/>
    </source>
</evidence>
<evidence type="ECO:0000256" key="1">
    <source>
        <dbReference type="SAM" id="Phobius"/>
    </source>
</evidence>
<keyword evidence="1" id="KW-0472">Membrane</keyword>
<keyword evidence="3" id="KW-1185">Reference proteome</keyword>
<dbReference type="AlphaFoldDB" id="A0A9P4GUH2"/>